<evidence type="ECO:0000313" key="2">
    <source>
        <dbReference type="Proteomes" id="UP000472276"/>
    </source>
</evidence>
<name>A0A668SJY9_OREAU</name>
<dbReference type="Proteomes" id="UP000472276">
    <property type="component" value="Unassembled WGS sequence"/>
</dbReference>
<dbReference type="Ensembl" id="ENSOABT00000015345.2">
    <property type="protein sequence ID" value="ENSOABP00000014874.1"/>
    <property type="gene ID" value="ENSOABG00000007450.2"/>
</dbReference>
<reference evidence="1" key="1">
    <citation type="submission" date="2025-08" db="UniProtKB">
        <authorList>
            <consortium name="Ensembl"/>
        </authorList>
    </citation>
    <scope>IDENTIFICATION</scope>
</reference>
<sequence length="120" mass="13868">MSPTVLDALQRQFQELFYRLDQSKRTRTNTDSLDKQQADSLHSLQMNGGESCLRLRKQNLVTLSGDILPPGGYQWVSDETSQAETGKKGLRQGEDFLLYLAQWSWFCVRVICKRVGRKWI</sequence>
<dbReference type="AlphaFoldDB" id="A0A668SJY9"/>
<proteinExistence type="predicted"/>
<protein>
    <submittedName>
        <fullName evidence="1">Uncharacterized protein</fullName>
    </submittedName>
</protein>
<keyword evidence="2" id="KW-1185">Reference proteome</keyword>
<evidence type="ECO:0000313" key="1">
    <source>
        <dbReference type="Ensembl" id="ENSOABP00000014874.1"/>
    </source>
</evidence>
<organism evidence="1 2">
    <name type="scientific">Oreochromis aureus</name>
    <name type="common">Israeli tilapia</name>
    <name type="synonym">Chromis aureus</name>
    <dbReference type="NCBI Taxonomy" id="47969"/>
    <lineage>
        <taxon>Eukaryota</taxon>
        <taxon>Metazoa</taxon>
        <taxon>Chordata</taxon>
        <taxon>Craniata</taxon>
        <taxon>Vertebrata</taxon>
        <taxon>Euteleostomi</taxon>
        <taxon>Actinopterygii</taxon>
        <taxon>Neopterygii</taxon>
        <taxon>Teleostei</taxon>
        <taxon>Neoteleostei</taxon>
        <taxon>Acanthomorphata</taxon>
        <taxon>Ovalentaria</taxon>
        <taxon>Cichlomorphae</taxon>
        <taxon>Cichliformes</taxon>
        <taxon>Cichlidae</taxon>
        <taxon>African cichlids</taxon>
        <taxon>Pseudocrenilabrinae</taxon>
        <taxon>Oreochromini</taxon>
        <taxon>Oreochromis</taxon>
    </lineage>
</organism>
<reference evidence="1" key="2">
    <citation type="submission" date="2025-09" db="UniProtKB">
        <authorList>
            <consortium name="Ensembl"/>
        </authorList>
    </citation>
    <scope>IDENTIFICATION</scope>
</reference>
<accession>A0A668SJY9</accession>